<dbReference type="SUPFAM" id="SSF54495">
    <property type="entry name" value="UBC-like"/>
    <property type="match status" value="1"/>
</dbReference>
<feature type="region of interest" description="Disordered" evidence="2">
    <location>
        <begin position="120"/>
        <end position="139"/>
    </location>
</feature>
<dbReference type="Gene3D" id="3.10.110.10">
    <property type="entry name" value="Ubiquitin Conjugating Enzyme"/>
    <property type="match status" value="1"/>
</dbReference>
<accession>A0A0J0XZI2</accession>
<protein>
    <submittedName>
        <fullName evidence="4">UBC-like protein</fullName>
    </submittedName>
</protein>
<dbReference type="EMBL" id="KQ087177">
    <property type="protein sequence ID" value="KLT46437.1"/>
    <property type="molecule type" value="Genomic_DNA"/>
</dbReference>
<feature type="domain" description="UBC core" evidence="3">
    <location>
        <begin position="5"/>
        <end position="151"/>
    </location>
</feature>
<gene>
    <name evidence="4" type="ORF">CC85DRAFT_324755</name>
</gene>
<dbReference type="Pfam" id="PF00179">
    <property type="entry name" value="UQ_con"/>
    <property type="match status" value="1"/>
</dbReference>
<dbReference type="STRING" id="879819.A0A0J0XZI2"/>
<evidence type="ECO:0000256" key="2">
    <source>
        <dbReference type="SAM" id="MobiDB-lite"/>
    </source>
</evidence>
<dbReference type="CDD" id="cd23807">
    <property type="entry name" value="UEV_UBE2V"/>
    <property type="match status" value="1"/>
</dbReference>
<dbReference type="Proteomes" id="UP000053611">
    <property type="component" value="Unassembled WGS sequence"/>
</dbReference>
<dbReference type="SMART" id="SM00212">
    <property type="entry name" value="UBCc"/>
    <property type="match status" value="1"/>
</dbReference>
<evidence type="ECO:0000256" key="1">
    <source>
        <dbReference type="ARBA" id="ARBA00022786"/>
    </source>
</evidence>
<dbReference type="OrthoDB" id="6508832at2759"/>
<evidence type="ECO:0000259" key="3">
    <source>
        <dbReference type="PROSITE" id="PS50127"/>
    </source>
</evidence>
<dbReference type="GO" id="GO:0006301">
    <property type="term" value="P:DNA damage tolerance"/>
    <property type="evidence" value="ECO:0007669"/>
    <property type="project" value="UniProtKB-ARBA"/>
</dbReference>
<dbReference type="AlphaFoldDB" id="A0A0J0XZI2"/>
<evidence type="ECO:0000313" key="5">
    <source>
        <dbReference type="Proteomes" id="UP000053611"/>
    </source>
</evidence>
<dbReference type="InterPro" id="IPR000608">
    <property type="entry name" value="UBC"/>
</dbReference>
<keyword evidence="1" id="KW-0833">Ubl conjugation pathway</keyword>
<keyword evidence="5" id="KW-1185">Reference proteome</keyword>
<proteinExistence type="predicted"/>
<dbReference type="PROSITE" id="PS50127">
    <property type="entry name" value="UBC_2"/>
    <property type="match status" value="1"/>
</dbReference>
<dbReference type="FunFam" id="3.10.110.10:FF:000026">
    <property type="entry name" value="Ubiquitin-conjugating enzyme E2 variant"/>
    <property type="match status" value="1"/>
</dbReference>
<evidence type="ECO:0000313" key="4">
    <source>
        <dbReference type="EMBL" id="KLT46437.1"/>
    </source>
</evidence>
<dbReference type="PANTHER" id="PTHR24068">
    <property type="entry name" value="UBIQUITIN-CONJUGATING ENZYME E2"/>
    <property type="match status" value="1"/>
</dbReference>
<reference evidence="4 5" key="1">
    <citation type="submission" date="2015-03" db="EMBL/GenBank/DDBJ databases">
        <title>Genomics and transcriptomics of the oil-accumulating basidiomycete yeast T. oleaginosus allow insights into substrate utilization and the diverse evolutionary trajectories of mating systems in fungi.</title>
        <authorList>
            <consortium name="DOE Joint Genome Institute"/>
            <person name="Kourist R."/>
            <person name="Kracht O."/>
            <person name="Bracharz F."/>
            <person name="Lipzen A."/>
            <person name="Nolan M."/>
            <person name="Ohm R."/>
            <person name="Grigoriev I."/>
            <person name="Sun S."/>
            <person name="Heitman J."/>
            <person name="Bruck T."/>
            <person name="Nowrousian M."/>
        </authorList>
    </citation>
    <scope>NUCLEOTIDE SEQUENCE [LARGE SCALE GENOMIC DNA]</scope>
    <source>
        <strain evidence="4 5">IBC0246</strain>
    </source>
</reference>
<dbReference type="InterPro" id="IPR016135">
    <property type="entry name" value="UBQ-conjugating_enzyme/RWD"/>
</dbReference>
<organism evidence="4 5">
    <name type="scientific">Cutaneotrichosporon oleaginosum</name>
    <dbReference type="NCBI Taxonomy" id="879819"/>
    <lineage>
        <taxon>Eukaryota</taxon>
        <taxon>Fungi</taxon>
        <taxon>Dikarya</taxon>
        <taxon>Basidiomycota</taxon>
        <taxon>Agaricomycotina</taxon>
        <taxon>Tremellomycetes</taxon>
        <taxon>Trichosporonales</taxon>
        <taxon>Trichosporonaceae</taxon>
        <taxon>Cutaneotrichosporon</taxon>
    </lineage>
</organism>
<sequence>MAKVPRSFRLLEELEKGEKGLGDGSCSYGLKDSDDLDMEQWNGTILGPPHSAYENRIFSLSIYCHNKYPDLPPIVKFDSRINLPCVDSVGVVDLTRVRSLSQWRREYTLENVLVELRREMASPSNRKTPQPPEGSEFPRINMFQVAEQRGI</sequence>
<name>A0A0J0XZI2_9TREE</name>